<gene>
    <name evidence="1" type="ORF">USDA257_c27170</name>
</gene>
<dbReference type="eggNOG" id="ENOG5033EQR">
    <property type="taxonomic scope" value="Bacteria"/>
</dbReference>
<dbReference type="HOGENOM" id="CLU_130406_0_0_5"/>
<name>I3X5Y4_SINF2</name>
<dbReference type="KEGG" id="sfd:USDA257_c27170"/>
<evidence type="ECO:0000313" key="2">
    <source>
        <dbReference type="Proteomes" id="UP000006180"/>
    </source>
</evidence>
<dbReference type="PATRIC" id="fig|1185652.3.peg.2813"/>
<protein>
    <submittedName>
        <fullName evidence="1">Uncharacterized protein</fullName>
    </submittedName>
</protein>
<sequence>MNGALCKHKRMFAVVALRRFLCLLALLGVVFGPVSMSVAANAMALSSDMQMEAVPGMEGAEDMSCCPEQQPAQKNECGRACPLALLCSSTILAHEDTGGRRISLESRELSHGLLEDSHLPSAIIEPPARPPKA</sequence>
<proteinExistence type="predicted"/>
<reference evidence="1 2" key="1">
    <citation type="journal article" date="2012" name="J. Bacteriol.">
        <title>Complete genome sequence of the broad-host-range strain Sinorhizobium fredii USDA257.</title>
        <authorList>
            <person name="Schuldes J."/>
            <person name="Rodriguez Orbegoso M."/>
            <person name="Schmeisser C."/>
            <person name="Krishnan H.B."/>
            <person name="Daniel R."/>
            <person name="Streit W.R."/>
        </authorList>
    </citation>
    <scope>NUCLEOTIDE SEQUENCE [LARGE SCALE GENOMIC DNA]</scope>
    <source>
        <strain evidence="1 2">USDA 257</strain>
    </source>
</reference>
<accession>I3X5Y4</accession>
<evidence type="ECO:0000313" key="1">
    <source>
        <dbReference type="EMBL" id="AFL51290.1"/>
    </source>
</evidence>
<dbReference type="EMBL" id="CP003563">
    <property type="protein sequence ID" value="AFL51290.1"/>
    <property type="molecule type" value="Genomic_DNA"/>
</dbReference>
<dbReference type="STRING" id="1185652.USDA257_c27170"/>
<dbReference type="Proteomes" id="UP000006180">
    <property type="component" value="Chromosome"/>
</dbReference>
<dbReference type="AlphaFoldDB" id="I3X5Y4"/>
<organism evidence="1 2">
    <name type="scientific">Sinorhizobium fredii (strain USDA 257)</name>
    <dbReference type="NCBI Taxonomy" id="1185652"/>
    <lineage>
        <taxon>Bacteria</taxon>
        <taxon>Pseudomonadati</taxon>
        <taxon>Pseudomonadota</taxon>
        <taxon>Alphaproteobacteria</taxon>
        <taxon>Hyphomicrobiales</taxon>
        <taxon>Rhizobiaceae</taxon>
        <taxon>Sinorhizobium/Ensifer group</taxon>
        <taxon>Sinorhizobium</taxon>
    </lineage>
</organism>